<dbReference type="PROSITE" id="PS00211">
    <property type="entry name" value="ABC_TRANSPORTER_1"/>
    <property type="match status" value="1"/>
</dbReference>
<evidence type="ECO:0000256" key="9">
    <source>
        <dbReference type="PROSITE-ProRule" id="PRU01213"/>
    </source>
</evidence>
<evidence type="ECO:0000313" key="13">
    <source>
        <dbReference type="Proteomes" id="UP000052022"/>
    </source>
</evidence>
<dbReference type="EC" id="3.6.3.25" evidence="12"/>
<evidence type="ECO:0000256" key="6">
    <source>
        <dbReference type="ARBA" id="ARBA00022840"/>
    </source>
</evidence>
<keyword evidence="3 9" id="KW-0500">Molybdenum</keyword>
<dbReference type="GO" id="GO:0016020">
    <property type="term" value="C:membrane"/>
    <property type="evidence" value="ECO:0007669"/>
    <property type="project" value="InterPro"/>
</dbReference>
<proteinExistence type="predicted"/>
<feature type="domain" description="ABC transporter" evidence="10">
    <location>
        <begin position="2"/>
        <end position="233"/>
    </location>
</feature>
<dbReference type="Pfam" id="PF00005">
    <property type="entry name" value="ABC_tran"/>
    <property type="match status" value="1"/>
</dbReference>
<dbReference type="Proteomes" id="UP000052022">
    <property type="component" value="Unassembled WGS sequence"/>
</dbReference>
<reference evidence="12 13" key="1">
    <citation type="submission" date="2015-09" db="EMBL/GenBank/DDBJ databases">
        <authorList>
            <consortium name="Swine Surveillance"/>
        </authorList>
    </citation>
    <scope>NUCLEOTIDE SEQUENCE [LARGE SCALE GENOMIC DNA]</scope>
    <source>
        <strain evidence="12 13">CECT 7557</strain>
    </source>
</reference>
<dbReference type="EMBL" id="CYSD01000017">
    <property type="protein sequence ID" value="CUH77010.1"/>
    <property type="molecule type" value="Genomic_DNA"/>
</dbReference>
<dbReference type="SUPFAM" id="SSF52540">
    <property type="entry name" value="P-loop containing nucleoside triphosphate hydrolases"/>
    <property type="match status" value="1"/>
</dbReference>
<protein>
    <submittedName>
        <fullName evidence="12">Sulfate/thiosulfate import ATP-binding protein CysA</fullName>
        <ecNumber evidence="12">3.6.3.25</ecNumber>
    </submittedName>
</protein>
<organism evidence="12 13">
    <name type="scientific">Tritonibacter multivorans</name>
    <dbReference type="NCBI Taxonomy" id="928856"/>
    <lineage>
        <taxon>Bacteria</taxon>
        <taxon>Pseudomonadati</taxon>
        <taxon>Pseudomonadota</taxon>
        <taxon>Alphaproteobacteria</taxon>
        <taxon>Rhodobacterales</taxon>
        <taxon>Paracoccaceae</taxon>
        <taxon>Tritonibacter</taxon>
    </lineage>
</organism>
<keyword evidence="8" id="KW-0472">Membrane</keyword>
<dbReference type="InterPro" id="IPR011868">
    <property type="entry name" value="ModC_ABC_ATP-bd"/>
</dbReference>
<evidence type="ECO:0000256" key="4">
    <source>
        <dbReference type="ARBA" id="ARBA00022519"/>
    </source>
</evidence>
<evidence type="ECO:0000259" key="11">
    <source>
        <dbReference type="PROSITE" id="PS51866"/>
    </source>
</evidence>
<evidence type="ECO:0000256" key="3">
    <source>
        <dbReference type="ARBA" id="ARBA00022505"/>
    </source>
</evidence>
<dbReference type="SMART" id="SM00382">
    <property type="entry name" value="AAA"/>
    <property type="match status" value="1"/>
</dbReference>
<keyword evidence="2" id="KW-1003">Cell membrane</keyword>
<keyword evidence="5" id="KW-0547">Nucleotide-binding</keyword>
<dbReference type="PANTHER" id="PTHR43514">
    <property type="entry name" value="ABC TRANSPORTER I FAMILY MEMBER 10"/>
    <property type="match status" value="1"/>
</dbReference>
<dbReference type="GO" id="GO:0005524">
    <property type="term" value="F:ATP binding"/>
    <property type="evidence" value="ECO:0007669"/>
    <property type="project" value="UniProtKB-KW"/>
</dbReference>
<dbReference type="Gene3D" id="2.40.50.100">
    <property type="match status" value="1"/>
</dbReference>
<dbReference type="STRING" id="928856.SAMN04488049_1191"/>
<evidence type="ECO:0000313" key="12">
    <source>
        <dbReference type="EMBL" id="CUH77010.1"/>
    </source>
</evidence>
<dbReference type="SUPFAM" id="SSF50331">
    <property type="entry name" value="MOP-like"/>
    <property type="match status" value="1"/>
</dbReference>
<dbReference type="InterPro" id="IPR017871">
    <property type="entry name" value="ABC_transporter-like_CS"/>
</dbReference>
<dbReference type="InterPro" id="IPR004606">
    <property type="entry name" value="Mop_domain"/>
</dbReference>
<dbReference type="InterPro" id="IPR005116">
    <property type="entry name" value="Transp-assoc_OB_typ1"/>
</dbReference>
<dbReference type="PANTHER" id="PTHR43514:SF4">
    <property type="entry name" value="ABC TRANSPORTER I FAMILY MEMBER 10"/>
    <property type="match status" value="1"/>
</dbReference>
<evidence type="ECO:0000259" key="10">
    <source>
        <dbReference type="PROSITE" id="PS50893"/>
    </source>
</evidence>
<dbReference type="InterPro" id="IPR008995">
    <property type="entry name" value="Mo/tungstate-bd_C_term_dom"/>
</dbReference>
<sequence length="373" mass="40035">MVFEVELRHRQGAFDLDASFAAPAGVTVLFGRSGSGKSTVIKSVAGLLPPDQGRIALGGRVVFDRQRGVNIPPHKRRVGYVFQDGLLFPHLNVRQNLKYGQRFAPRHTRFEGFDKIVHMLGLDALLDRFPGQLSGGEKQRVAIGRALLSGPEVLLADEPLSALDDPRKAEILPYFERMRDELQIPILYVSHSPDEVARLATTIVVLERGKILRTGPADDVLADADVTPVGIRGAGALIRAAVVSHHEDGLTELVAGGQTLFVPKVSGRIGAQLRLRVAAHDVVIALSRPEGLSTLNIVPAQIQSVRAGDGPAVLLKLKTPAGDLLARVTKRSAQALALVQGTACYAVIKSVSIDPFDVNVTAEKHPLPPISKG</sequence>
<keyword evidence="13" id="KW-1185">Reference proteome</keyword>
<dbReference type="GO" id="GO:0016887">
    <property type="term" value="F:ATP hydrolysis activity"/>
    <property type="evidence" value="ECO:0007669"/>
    <property type="project" value="InterPro"/>
</dbReference>
<keyword evidence="4" id="KW-0997">Cell inner membrane</keyword>
<keyword evidence="6 12" id="KW-0067">ATP-binding</keyword>
<dbReference type="PROSITE" id="PS50893">
    <property type="entry name" value="ABC_TRANSPORTER_2"/>
    <property type="match status" value="1"/>
</dbReference>
<dbReference type="GO" id="GO:0015098">
    <property type="term" value="F:molybdate ion transmembrane transporter activity"/>
    <property type="evidence" value="ECO:0007669"/>
    <property type="project" value="InterPro"/>
</dbReference>
<feature type="domain" description="Mop" evidence="11">
    <location>
        <begin position="291"/>
        <end position="357"/>
    </location>
</feature>
<dbReference type="PROSITE" id="PS51866">
    <property type="entry name" value="MOP"/>
    <property type="match status" value="1"/>
</dbReference>
<dbReference type="AlphaFoldDB" id="A0A0P1GM18"/>
<dbReference type="Gene3D" id="3.40.50.300">
    <property type="entry name" value="P-loop containing nucleotide triphosphate hydrolases"/>
    <property type="match status" value="1"/>
</dbReference>
<dbReference type="InterPro" id="IPR027417">
    <property type="entry name" value="P-loop_NTPase"/>
</dbReference>
<name>A0A0P1GM18_9RHOB</name>
<evidence type="ECO:0000256" key="1">
    <source>
        <dbReference type="ARBA" id="ARBA00022448"/>
    </source>
</evidence>
<gene>
    <name evidence="12" type="primary">cysA_2</name>
    <name evidence="12" type="ORF">TRM7557_01166</name>
</gene>
<accession>A0A0P1GM18</accession>
<evidence type="ECO:0000256" key="2">
    <source>
        <dbReference type="ARBA" id="ARBA00022475"/>
    </source>
</evidence>
<dbReference type="GO" id="GO:0140359">
    <property type="term" value="F:ABC-type transporter activity"/>
    <property type="evidence" value="ECO:0007669"/>
    <property type="project" value="InterPro"/>
</dbReference>
<keyword evidence="1" id="KW-0813">Transport</keyword>
<dbReference type="InterPro" id="IPR003439">
    <property type="entry name" value="ABC_transporter-like_ATP-bd"/>
</dbReference>
<dbReference type="NCBIfam" id="TIGR02142">
    <property type="entry name" value="modC_ABC"/>
    <property type="match status" value="1"/>
</dbReference>
<evidence type="ECO:0000256" key="7">
    <source>
        <dbReference type="ARBA" id="ARBA00022967"/>
    </source>
</evidence>
<evidence type="ECO:0000256" key="5">
    <source>
        <dbReference type="ARBA" id="ARBA00022741"/>
    </source>
</evidence>
<dbReference type="InterPro" id="IPR050334">
    <property type="entry name" value="Molybdenum_import_ModC"/>
</dbReference>
<keyword evidence="7" id="KW-1278">Translocase</keyword>
<evidence type="ECO:0000256" key="8">
    <source>
        <dbReference type="ARBA" id="ARBA00023136"/>
    </source>
</evidence>
<dbReference type="InterPro" id="IPR003593">
    <property type="entry name" value="AAA+_ATPase"/>
</dbReference>
<dbReference type="Pfam" id="PF03459">
    <property type="entry name" value="TOBE"/>
    <property type="match status" value="1"/>
</dbReference>
<keyword evidence="12" id="KW-0378">Hydrolase</keyword>